<dbReference type="HOGENOM" id="CLU_027562_9_5_7"/>
<evidence type="ECO:0000256" key="3">
    <source>
        <dbReference type="ARBA" id="ARBA00023172"/>
    </source>
</evidence>
<organism evidence="5 6">
    <name type="scientific">Sulfuricurvum kujiense (strain ATCC BAA-921 / DSM 16994 / JCM 11577 / YK-1)</name>
    <dbReference type="NCBI Taxonomy" id="709032"/>
    <lineage>
        <taxon>Bacteria</taxon>
        <taxon>Pseudomonadati</taxon>
        <taxon>Campylobacterota</taxon>
        <taxon>Epsilonproteobacteria</taxon>
        <taxon>Campylobacterales</taxon>
        <taxon>Sulfurimonadaceae</taxon>
        <taxon>Sulfuricurvum</taxon>
    </lineage>
</organism>
<protein>
    <submittedName>
        <fullName evidence="5">Integrase family protein</fullName>
    </submittedName>
</protein>
<evidence type="ECO:0000256" key="1">
    <source>
        <dbReference type="ARBA" id="ARBA00008857"/>
    </source>
</evidence>
<dbReference type="AlphaFoldDB" id="E4U3U4"/>
<reference evidence="5 6" key="1">
    <citation type="journal article" date="2012" name="Stand. Genomic Sci.">
        <title>Complete genome sequence of the sulfur compounds oxidizing chemolithoautotroph Sulfuricurvum kujiense type strain (YK-1(T)).</title>
        <authorList>
            <person name="Han C."/>
            <person name="Kotsyurbenko O."/>
            <person name="Chertkov O."/>
            <person name="Held B."/>
            <person name="Lapidus A."/>
            <person name="Nolan M."/>
            <person name="Lucas S."/>
            <person name="Hammon N."/>
            <person name="Deshpande S."/>
            <person name="Cheng J.F."/>
            <person name="Tapia R."/>
            <person name="Goodwin L.A."/>
            <person name="Pitluck S."/>
            <person name="Liolios K."/>
            <person name="Pagani I."/>
            <person name="Ivanova N."/>
            <person name="Mavromatis K."/>
            <person name="Mikhailova N."/>
            <person name="Pati A."/>
            <person name="Chen A."/>
            <person name="Palaniappan K."/>
            <person name="Land M."/>
            <person name="Hauser L."/>
            <person name="Chang Y.J."/>
            <person name="Jeffries C.D."/>
            <person name="Brambilla E.M."/>
            <person name="Rohde M."/>
            <person name="Spring S."/>
            <person name="Sikorski J."/>
            <person name="Goker M."/>
            <person name="Woyke T."/>
            <person name="Bristow J."/>
            <person name="Eisen J.A."/>
            <person name="Markowitz V."/>
            <person name="Hugenholtz P."/>
            <person name="Kyrpides N.C."/>
            <person name="Klenk H.P."/>
            <person name="Detter J.C."/>
        </authorList>
    </citation>
    <scope>NUCLEOTIDE SEQUENCE [LARGE SCALE GENOMIC DNA]</scope>
    <source>
        <strain evidence="6">ATCC BAA-921 / DSM 16994 / JCM 11577 / YK-1</strain>
    </source>
</reference>
<dbReference type="CDD" id="cd00397">
    <property type="entry name" value="DNA_BRE_C"/>
    <property type="match status" value="1"/>
</dbReference>
<dbReference type="EMBL" id="CP002357">
    <property type="protein sequence ID" value="ADR35360.1"/>
    <property type="molecule type" value="Genomic_DNA"/>
</dbReference>
<dbReference type="PANTHER" id="PTHR30349">
    <property type="entry name" value="PHAGE INTEGRASE-RELATED"/>
    <property type="match status" value="1"/>
</dbReference>
<keyword evidence="6" id="KW-1185">Reference proteome</keyword>
<dbReference type="SUPFAM" id="SSF56349">
    <property type="entry name" value="DNA breaking-rejoining enzymes"/>
    <property type="match status" value="1"/>
</dbReference>
<dbReference type="Proteomes" id="UP000008721">
    <property type="component" value="Plasmid pSULKU02"/>
</dbReference>
<dbReference type="Pfam" id="PF00589">
    <property type="entry name" value="Phage_integrase"/>
    <property type="match status" value="1"/>
</dbReference>
<dbReference type="Gene3D" id="1.10.443.10">
    <property type="entry name" value="Intergrase catalytic core"/>
    <property type="match status" value="1"/>
</dbReference>
<proteinExistence type="inferred from homology"/>
<keyword evidence="2" id="KW-0238">DNA-binding</keyword>
<accession>E4U3U4</accession>
<dbReference type="OrthoDB" id="9801717at2"/>
<sequence length="378" mass="44207">MSPQHFQDDLAEWDLCTGKGLVSDLDAWRDRYITEKVAQGVSDKTRKSYGEALTPLIEFSHQYDSIMDLDGLSAKFVNNYLMWYQEHLASKDLEAKKISKEEYHQVLSNRKANRGKNDAKLSIVYRYEKSLSHRLTVLKQLLLFISENNKENKDFTSLFKYFTKIKVQKRKTEFVTESELEELIDFMKHWPEVFKEHFPKSSERYAYRNALIVLLYCLSGARADEVISLKMEYIKESEYKDDHGTTHLFYTIAYHTTKGDKYREVVVRREEIEPFVHYMRAVLPDPSYVLSSTYTNGTYTNKKMPDVDMWKFTTYALKAIGVNKSGRHIIRRGYATKELADGKDLAIVAMELGHTSTNTTFSAYVKNNPELMMRQKIK</sequence>
<name>E4U3U4_SULKY</name>
<dbReference type="GO" id="GO:0003677">
    <property type="term" value="F:DNA binding"/>
    <property type="evidence" value="ECO:0007669"/>
    <property type="project" value="UniProtKB-KW"/>
</dbReference>
<dbReference type="GO" id="GO:0015074">
    <property type="term" value="P:DNA integration"/>
    <property type="evidence" value="ECO:0007669"/>
    <property type="project" value="InterPro"/>
</dbReference>
<dbReference type="InterPro" id="IPR002104">
    <property type="entry name" value="Integrase_catalytic"/>
</dbReference>
<evidence type="ECO:0000259" key="4">
    <source>
        <dbReference type="PROSITE" id="PS51898"/>
    </source>
</evidence>
<dbReference type="KEGG" id="sku:Sulku_2710"/>
<evidence type="ECO:0000313" key="5">
    <source>
        <dbReference type="EMBL" id="ADR35360.1"/>
    </source>
</evidence>
<evidence type="ECO:0000313" key="6">
    <source>
        <dbReference type="Proteomes" id="UP000008721"/>
    </source>
</evidence>
<dbReference type="PROSITE" id="PS51898">
    <property type="entry name" value="TYR_RECOMBINASE"/>
    <property type="match status" value="1"/>
</dbReference>
<keyword evidence="3" id="KW-0233">DNA recombination</keyword>
<dbReference type="PANTHER" id="PTHR30349:SF41">
    <property type="entry name" value="INTEGRASE_RECOMBINASE PROTEIN MJ0367-RELATED"/>
    <property type="match status" value="1"/>
</dbReference>
<dbReference type="InterPro" id="IPR050090">
    <property type="entry name" value="Tyrosine_recombinase_XerCD"/>
</dbReference>
<dbReference type="RefSeq" id="WP_013449972.1">
    <property type="nucleotide sequence ID" value="NC_014755.1"/>
</dbReference>
<keyword evidence="5" id="KW-0614">Plasmid</keyword>
<comment type="similarity">
    <text evidence="1">Belongs to the 'phage' integrase family.</text>
</comment>
<dbReference type="InterPro" id="IPR011010">
    <property type="entry name" value="DNA_brk_join_enz"/>
</dbReference>
<geneLocation type="plasmid" evidence="5 6">
    <name>pSULKU02</name>
</geneLocation>
<dbReference type="GO" id="GO:0006310">
    <property type="term" value="P:DNA recombination"/>
    <property type="evidence" value="ECO:0007669"/>
    <property type="project" value="UniProtKB-KW"/>
</dbReference>
<evidence type="ECO:0000256" key="2">
    <source>
        <dbReference type="ARBA" id="ARBA00023125"/>
    </source>
</evidence>
<feature type="domain" description="Tyr recombinase" evidence="4">
    <location>
        <begin position="170"/>
        <end position="377"/>
    </location>
</feature>
<gene>
    <name evidence="5" type="ordered locus">Sulku_2710</name>
</gene>
<dbReference type="InterPro" id="IPR013762">
    <property type="entry name" value="Integrase-like_cat_sf"/>
</dbReference>